<dbReference type="AlphaFoldDB" id="A0A7Z2VR04"/>
<dbReference type="InterPro" id="IPR010982">
    <property type="entry name" value="Lambda_DNA-bd_dom_sf"/>
</dbReference>
<dbReference type="Proteomes" id="UP000502248">
    <property type="component" value="Chromosome"/>
</dbReference>
<organism evidence="2 3">
    <name type="scientific">Cohnella herbarum</name>
    <dbReference type="NCBI Taxonomy" id="2728023"/>
    <lineage>
        <taxon>Bacteria</taxon>
        <taxon>Bacillati</taxon>
        <taxon>Bacillota</taxon>
        <taxon>Bacilli</taxon>
        <taxon>Bacillales</taxon>
        <taxon>Paenibacillaceae</taxon>
        <taxon>Cohnella</taxon>
    </lineage>
</organism>
<dbReference type="EMBL" id="CP051680">
    <property type="protein sequence ID" value="QJD87586.1"/>
    <property type="molecule type" value="Genomic_DNA"/>
</dbReference>
<name>A0A7Z2VR04_9BACL</name>
<reference evidence="2 3" key="1">
    <citation type="submission" date="2020-04" db="EMBL/GenBank/DDBJ databases">
        <title>Genome sequencing of novel species.</title>
        <authorList>
            <person name="Heo J."/>
            <person name="Kim S.-J."/>
            <person name="Kim J.-S."/>
            <person name="Hong S.-B."/>
            <person name="Kwon S.-W."/>
        </authorList>
    </citation>
    <scope>NUCLEOTIDE SEQUENCE [LARGE SCALE GENOMIC DNA]</scope>
    <source>
        <strain evidence="2 3">MFER-1</strain>
    </source>
</reference>
<proteinExistence type="predicted"/>
<dbReference type="PROSITE" id="PS50943">
    <property type="entry name" value="HTH_CROC1"/>
    <property type="match status" value="1"/>
</dbReference>
<evidence type="ECO:0000313" key="2">
    <source>
        <dbReference type="EMBL" id="QJD87586.1"/>
    </source>
</evidence>
<feature type="domain" description="HTH cro/C1-type" evidence="1">
    <location>
        <begin position="8"/>
        <end position="68"/>
    </location>
</feature>
<dbReference type="KEGG" id="cheb:HH215_33330"/>
<dbReference type="GO" id="GO:0003677">
    <property type="term" value="F:DNA binding"/>
    <property type="evidence" value="ECO:0007669"/>
    <property type="project" value="InterPro"/>
</dbReference>
<dbReference type="RefSeq" id="WP_169283829.1">
    <property type="nucleotide sequence ID" value="NZ_CP051680.1"/>
</dbReference>
<dbReference type="SUPFAM" id="SSF47413">
    <property type="entry name" value="lambda repressor-like DNA-binding domains"/>
    <property type="match status" value="1"/>
</dbReference>
<dbReference type="CDD" id="cd00093">
    <property type="entry name" value="HTH_XRE"/>
    <property type="match status" value="1"/>
</dbReference>
<dbReference type="SMART" id="SM00530">
    <property type="entry name" value="HTH_XRE"/>
    <property type="match status" value="1"/>
</dbReference>
<dbReference type="Pfam" id="PF01381">
    <property type="entry name" value="HTH_3"/>
    <property type="match status" value="1"/>
</dbReference>
<dbReference type="InterPro" id="IPR001387">
    <property type="entry name" value="Cro/C1-type_HTH"/>
</dbReference>
<evidence type="ECO:0000313" key="3">
    <source>
        <dbReference type="Proteomes" id="UP000502248"/>
    </source>
</evidence>
<evidence type="ECO:0000259" key="1">
    <source>
        <dbReference type="PROSITE" id="PS50943"/>
    </source>
</evidence>
<accession>A0A7Z2VR04</accession>
<gene>
    <name evidence="2" type="ORF">HH215_33330</name>
</gene>
<dbReference type="Gene3D" id="1.10.260.40">
    <property type="entry name" value="lambda repressor-like DNA-binding domains"/>
    <property type="match status" value="1"/>
</dbReference>
<sequence length="312" mass="36139">MNQKFGEKLRELRGKMTLRDVAKLTGLSHTYIRDLELGNNRKTNKPPIPSRETLRKLSEAYDHPYGDLLEYSGYFDGLSDDKKKQLKEAYNDRSKVIESFRDLLSQMSINGDYPEEIKVDLIELMKSTIDDEVMKDSLFDFSNITNELIEMMQRLDDFDEMGKLYADVIKIAKKHELDIDYSKLVTTGSHQKRGNQMQLKQLDDLTWDLVEMTDEEAREAARITIRDVVKALVGVVEEHSGRKFDLGDITTVGRDLEMALKDFPLTIGEVTQNKELTSLLNEEEVTYKHQPLNAPDRQRILDMLKVLFPDRQ</sequence>
<keyword evidence="3" id="KW-1185">Reference proteome</keyword>
<protein>
    <submittedName>
        <fullName evidence="2">Helix-turn-helix transcriptional regulator</fullName>
    </submittedName>
</protein>